<evidence type="ECO:0000313" key="2">
    <source>
        <dbReference type="EMBL" id="TQV76963.1"/>
    </source>
</evidence>
<proteinExistence type="predicted"/>
<dbReference type="GO" id="GO:0016740">
    <property type="term" value="F:transferase activity"/>
    <property type="evidence" value="ECO:0007669"/>
    <property type="project" value="UniProtKB-KW"/>
</dbReference>
<dbReference type="OrthoDB" id="9813383at2"/>
<dbReference type="Proteomes" id="UP000317839">
    <property type="component" value="Unassembled WGS sequence"/>
</dbReference>
<accession>A0A545TID5</accession>
<protein>
    <submittedName>
        <fullName evidence="2">Type 1 glutamine amidotransferase</fullName>
    </submittedName>
</protein>
<dbReference type="SUPFAM" id="SSF52317">
    <property type="entry name" value="Class I glutamine amidotransferase-like"/>
    <property type="match status" value="1"/>
</dbReference>
<dbReference type="PANTHER" id="PTHR42695:SF5">
    <property type="entry name" value="GLUTAMINE AMIDOTRANSFERASE YLR126C-RELATED"/>
    <property type="match status" value="1"/>
</dbReference>
<comment type="caution">
    <text evidence="2">The sequence shown here is derived from an EMBL/GenBank/DDBJ whole genome shotgun (WGS) entry which is preliminary data.</text>
</comment>
<dbReference type="InterPro" id="IPR017926">
    <property type="entry name" value="GATASE"/>
</dbReference>
<dbReference type="AlphaFoldDB" id="A0A545TID5"/>
<sequence>MAKIIVIQHVPYEPLGTLDPLIKQRRHRIKYLNFARHPDAHVEVSKYDALVVLGGPMNVGQEKLYPHLEKEKALILEAHVARLPILGICLGAQLIAAAFGARVYPANQSEVGWHQLSPTAEGDSDPVIQAFKVTENIFQWHECTFDLPERAKLLVTGDKVTNQAFRIGDRTYGFQFHLEANHPLIERWLNLPAHEALLSEPAGSSVRREKIRTETQTYLPAADRLSKNVFGAFLDLLPEVQSQHRFAHRNFNQAALQA</sequence>
<dbReference type="EMBL" id="VIKR01000001">
    <property type="protein sequence ID" value="TQV76963.1"/>
    <property type="molecule type" value="Genomic_DNA"/>
</dbReference>
<keyword evidence="2" id="KW-0315">Glutamine amidotransferase</keyword>
<dbReference type="GO" id="GO:0005829">
    <property type="term" value="C:cytosol"/>
    <property type="evidence" value="ECO:0007669"/>
    <property type="project" value="TreeGrafter"/>
</dbReference>
<feature type="domain" description="Glutamine amidotransferase" evidence="1">
    <location>
        <begin position="35"/>
        <end position="182"/>
    </location>
</feature>
<evidence type="ECO:0000313" key="3">
    <source>
        <dbReference type="Proteomes" id="UP000317839"/>
    </source>
</evidence>
<reference evidence="2 3" key="1">
    <citation type="submission" date="2019-06" db="EMBL/GenBank/DDBJ databases">
        <title>Draft genome of Aliikangiella marina GYP-15.</title>
        <authorList>
            <person name="Wang G."/>
        </authorList>
    </citation>
    <scope>NUCLEOTIDE SEQUENCE [LARGE SCALE GENOMIC DNA]</scope>
    <source>
        <strain evidence="2 3">GYP-15</strain>
    </source>
</reference>
<dbReference type="PANTHER" id="PTHR42695">
    <property type="entry name" value="GLUTAMINE AMIDOTRANSFERASE YLR126C-RELATED"/>
    <property type="match status" value="1"/>
</dbReference>
<keyword evidence="2" id="KW-0808">Transferase</keyword>
<dbReference type="Gene3D" id="3.40.50.880">
    <property type="match status" value="1"/>
</dbReference>
<dbReference type="InterPro" id="IPR029062">
    <property type="entry name" value="Class_I_gatase-like"/>
</dbReference>
<name>A0A545TID5_9GAMM</name>
<organism evidence="2 3">
    <name type="scientific">Aliikangiella marina</name>
    <dbReference type="NCBI Taxonomy" id="1712262"/>
    <lineage>
        <taxon>Bacteria</taxon>
        <taxon>Pseudomonadati</taxon>
        <taxon>Pseudomonadota</taxon>
        <taxon>Gammaproteobacteria</taxon>
        <taxon>Oceanospirillales</taxon>
        <taxon>Pleioneaceae</taxon>
        <taxon>Aliikangiella</taxon>
    </lineage>
</organism>
<evidence type="ECO:0000259" key="1">
    <source>
        <dbReference type="Pfam" id="PF00117"/>
    </source>
</evidence>
<dbReference type="PROSITE" id="PS51273">
    <property type="entry name" value="GATASE_TYPE_1"/>
    <property type="match status" value="1"/>
</dbReference>
<dbReference type="RefSeq" id="WP_142888323.1">
    <property type="nucleotide sequence ID" value="NZ_VIKR01000001.1"/>
</dbReference>
<gene>
    <name evidence="2" type="ORF">FLL45_03150</name>
</gene>
<dbReference type="Pfam" id="PF00117">
    <property type="entry name" value="GATase"/>
    <property type="match status" value="1"/>
</dbReference>
<dbReference type="CDD" id="cd01741">
    <property type="entry name" value="GATase1_1"/>
    <property type="match status" value="1"/>
</dbReference>
<keyword evidence="3" id="KW-1185">Reference proteome</keyword>
<dbReference type="InterPro" id="IPR044992">
    <property type="entry name" value="ChyE-like"/>
</dbReference>